<dbReference type="Proteomes" id="UP000289437">
    <property type="component" value="Unassembled WGS sequence"/>
</dbReference>
<comment type="caution">
    <text evidence="2">The sequence shown here is derived from an EMBL/GenBank/DDBJ whole genome shotgun (WGS) entry which is preliminary data.</text>
</comment>
<proteinExistence type="predicted"/>
<reference evidence="3" key="2">
    <citation type="submission" date="2019-02" db="EMBL/GenBank/DDBJ databases">
        <title>Granulicella sibirica sp. nov., a psychrotolerant acidobacterium isolated from an organic soil layer in forested tundra, West Siberia.</title>
        <authorList>
            <person name="Oshkin I.Y."/>
            <person name="Kulichevskaya I.S."/>
            <person name="Rijpstra W.I.C."/>
            <person name="Sinninghe Damste J.S."/>
            <person name="Rakitin A.L."/>
            <person name="Ravin N.V."/>
            <person name="Dedysh S.N."/>
        </authorList>
    </citation>
    <scope>NUCLEOTIDE SEQUENCE [LARGE SCALE GENOMIC DNA]</scope>
    <source>
        <strain evidence="3">AF10</strain>
    </source>
</reference>
<evidence type="ECO:0000313" key="2">
    <source>
        <dbReference type="EMBL" id="RXH53843.1"/>
    </source>
</evidence>
<gene>
    <name evidence="2" type="ORF">GRAN_5181</name>
</gene>
<accession>A0A4Q0SSF8</accession>
<protein>
    <submittedName>
        <fullName evidence="2">Uncharacterized protein</fullName>
    </submittedName>
</protein>
<sequence length="46" mass="5279">MPAVFVRRVSRAVPEATRGGRGRTPSKTYHDFDASDVEENYPSRRR</sequence>
<evidence type="ECO:0000313" key="3">
    <source>
        <dbReference type="Proteomes" id="UP000289437"/>
    </source>
</evidence>
<feature type="region of interest" description="Disordered" evidence="1">
    <location>
        <begin position="1"/>
        <end position="46"/>
    </location>
</feature>
<keyword evidence="3" id="KW-1185">Reference proteome</keyword>
<dbReference type="AlphaFoldDB" id="A0A4Q0SSF8"/>
<organism evidence="2 3">
    <name type="scientific">Granulicella sibirica</name>
    <dbReference type="NCBI Taxonomy" id="2479048"/>
    <lineage>
        <taxon>Bacteria</taxon>
        <taxon>Pseudomonadati</taxon>
        <taxon>Acidobacteriota</taxon>
        <taxon>Terriglobia</taxon>
        <taxon>Terriglobales</taxon>
        <taxon>Acidobacteriaceae</taxon>
        <taxon>Granulicella</taxon>
    </lineage>
</organism>
<dbReference type="EMBL" id="RDSM01000007">
    <property type="protein sequence ID" value="RXH53843.1"/>
    <property type="molecule type" value="Genomic_DNA"/>
</dbReference>
<evidence type="ECO:0000256" key="1">
    <source>
        <dbReference type="SAM" id="MobiDB-lite"/>
    </source>
</evidence>
<reference evidence="2 3" key="1">
    <citation type="submission" date="2018-11" db="EMBL/GenBank/DDBJ databases">
        <authorList>
            <person name="Mardanov A.V."/>
            <person name="Ravin N.V."/>
            <person name="Dedysh S.N."/>
        </authorList>
    </citation>
    <scope>NUCLEOTIDE SEQUENCE [LARGE SCALE GENOMIC DNA]</scope>
    <source>
        <strain evidence="2 3">AF10</strain>
    </source>
</reference>
<name>A0A4Q0SSF8_9BACT</name>